<evidence type="ECO:0000313" key="3">
    <source>
        <dbReference type="Proteomes" id="UP000037939"/>
    </source>
</evidence>
<evidence type="ECO:0000256" key="1">
    <source>
        <dbReference type="SAM" id="SignalP"/>
    </source>
</evidence>
<dbReference type="InterPro" id="IPR002816">
    <property type="entry name" value="TraB/PrgY/GumN_fam"/>
</dbReference>
<dbReference type="RefSeq" id="WP_053937929.1">
    <property type="nucleotide sequence ID" value="NZ_LAQT01000008.1"/>
</dbReference>
<protein>
    <submittedName>
        <fullName evidence="2">TraB family protein</fullName>
    </submittedName>
</protein>
<keyword evidence="1" id="KW-0732">Signal</keyword>
<dbReference type="PATRIC" id="fig|857265.3.peg.2346"/>
<keyword evidence="3" id="KW-1185">Reference proteome</keyword>
<dbReference type="PANTHER" id="PTHR40590">
    <property type="entry name" value="CYTOPLASMIC PROTEIN-RELATED"/>
    <property type="match status" value="1"/>
</dbReference>
<name>A0A0N0XKS8_9NEIS</name>
<dbReference type="PANTHER" id="PTHR40590:SF1">
    <property type="entry name" value="CYTOPLASMIC PROTEIN"/>
    <property type="match status" value="1"/>
</dbReference>
<comment type="caution">
    <text evidence="2">The sequence shown here is derived from an EMBL/GenBank/DDBJ whole genome shotgun (WGS) entry which is preliminary data.</text>
</comment>
<gene>
    <name evidence="2" type="ORF">WG78_11420</name>
</gene>
<dbReference type="EMBL" id="LAQT01000008">
    <property type="protein sequence ID" value="KPC53097.1"/>
    <property type="molecule type" value="Genomic_DNA"/>
</dbReference>
<dbReference type="CDD" id="cd14789">
    <property type="entry name" value="Tiki"/>
    <property type="match status" value="1"/>
</dbReference>
<reference evidence="2 3" key="1">
    <citation type="submission" date="2015-07" db="EMBL/GenBank/DDBJ databases">
        <title>Draft genome sequence of the Amantichitinum ursilacus IGB-41, a new chitin-degrading bacterium.</title>
        <authorList>
            <person name="Kirstahler P."/>
            <person name="Guenther M."/>
            <person name="Grumaz C."/>
            <person name="Rupp S."/>
            <person name="Zibek S."/>
            <person name="Sohn K."/>
        </authorList>
    </citation>
    <scope>NUCLEOTIDE SEQUENCE [LARGE SCALE GENOMIC DNA]</scope>
    <source>
        <strain evidence="2 3">IGB-41</strain>
    </source>
</reference>
<accession>A0A0N0XKS8</accession>
<dbReference type="InterPro" id="IPR047111">
    <property type="entry name" value="YbaP-like"/>
</dbReference>
<evidence type="ECO:0000313" key="2">
    <source>
        <dbReference type="EMBL" id="KPC53097.1"/>
    </source>
</evidence>
<dbReference type="Pfam" id="PF01963">
    <property type="entry name" value="TraB_PrgY_gumN"/>
    <property type="match status" value="1"/>
</dbReference>
<feature type="signal peptide" evidence="1">
    <location>
        <begin position="1"/>
        <end position="27"/>
    </location>
</feature>
<dbReference type="STRING" id="857265.WG78_11420"/>
<sequence length="312" mass="34332">MFARFARQIALSAMALLLPLLASTASAAAPADTLPRAVLWKIEKSGVPASYLFGTIHVGDPRVTTLSEPVSTAFANSEHVYTEVRMDFSMMMELAKTVIRPEGDLLSDHVDAAHFQKLLPQMQAREYPEIATRRLYTWAAAMLMMTPPRERGQLPLDLLLAKMSVEGGKDYQGFETIAEQLGLFASMPEDKQNAMLYALIDHPEDTVRQQAEAVDAYVARDFARLAKVTEQPDPGMSAADSAWFSQWLKGPLLLDRNHRFVERMQAPLTTGNAFIAIGAMHLPGKEGVINLLRKAGYTLTPVVDTPSTAASK</sequence>
<feature type="chain" id="PRO_5005863100" evidence="1">
    <location>
        <begin position="28"/>
        <end position="312"/>
    </location>
</feature>
<dbReference type="AlphaFoldDB" id="A0A0N0XKS8"/>
<dbReference type="Proteomes" id="UP000037939">
    <property type="component" value="Unassembled WGS sequence"/>
</dbReference>
<dbReference type="OrthoDB" id="9025834at2"/>
<proteinExistence type="predicted"/>
<organism evidence="2 3">
    <name type="scientific">Amantichitinum ursilacus</name>
    <dbReference type="NCBI Taxonomy" id="857265"/>
    <lineage>
        <taxon>Bacteria</taxon>
        <taxon>Pseudomonadati</taxon>
        <taxon>Pseudomonadota</taxon>
        <taxon>Betaproteobacteria</taxon>
        <taxon>Neisseriales</taxon>
        <taxon>Chitinibacteraceae</taxon>
        <taxon>Amantichitinum</taxon>
    </lineage>
</organism>